<evidence type="ECO:0000313" key="3">
    <source>
        <dbReference type="Proteomes" id="UP000507470"/>
    </source>
</evidence>
<dbReference type="Proteomes" id="UP000507470">
    <property type="component" value="Unassembled WGS sequence"/>
</dbReference>
<dbReference type="EMBL" id="CACVKT020008964">
    <property type="protein sequence ID" value="CAC5418950.1"/>
    <property type="molecule type" value="Genomic_DNA"/>
</dbReference>
<name>A0A6J8EEJ5_MYTCO</name>
<organism evidence="2 3">
    <name type="scientific">Mytilus coruscus</name>
    <name type="common">Sea mussel</name>
    <dbReference type="NCBI Taxonomy" id="42192"/>
    <lineage>
        <taxon>Eukaryota</taxon>
        <taxon>Metazoa</taxon>
        <taxon>Spiralia</taxon>
        <taxon>Lophotrochozoa</taxon>
        <taxon>Mollusca</taxon>
        <taxon>Bivalvia</taxon>
        <taxon>Autobranchia</taxon>
        <taxon>Pteriomorphia</taxon>
        <taxon>Mytilida</taxon>
        <taxon>Mytiloidea</taxon>
        <taxon>Mytilidae</taxon>
        <taxon>Mytilinae</taxon>
        <taxon>Mytilus</taxon>
    </lineage>
</organism>
<sequence>MSSFDMSEFDPLNMSAADTYVQSVMVPQKVNEIVTKANVHTEGIVSNLNYSNGRAKKKKRLESDSSLKSVKKLKPTTVDNANDIIRLTDSPQCSKNFVSSEHSSNSNKSDISVLKGLVVGLTAQRILNASLKHIVKAIGEHKLNIKGTVVKPKLYQNSQRGEVDRSVKNTSPKHLENQQDSNAKSNNNDRSRNYNGRGCGRGHYSRGRSQHFGTNIRGGRY</sequence>
<reference evidence="2 3" key="1">
    <citation type="submission" date="2020-06" db="EMBL/GenBank/DDBJ databases">
        <authorList>
            <person name="Li R."/>
            <person name="Bekaert M."/>
        </authorList>
    </citation>
    <scope>NUCLEOTIDE SEQUENCE [LARGE SCALE GENOMIC DNA]</scope>
    <source>
        <strain evidence="3">wild</strain>
    </source>
</reference>
<evidence type="ECO:0000256" key="1">
    <source>
        <dbReference type="SAM" id="MobiDB-lite"/>
    </source>
</evidence>
<gene>
    <name evidence="2" type="ORF">MCOR_51342</name>
</gene>
<dbReference type="AlphaFoldDB" id="A0A6J8EEJ5"/>
<keyword evidence="3" id="KW-1185">Reference proteome</keyword>
<proteinExistence type="predicted"/>
<evidence type="ECO:0000313" key="2">
    <source>
        <dbReference type="EMBL" id="CAC5418950.1"/>
    </source>
</evidence>
<feature type="region of interest" description="Disordered" evidence="1">
    <location>
        <begin position="156"/>
        <end position="221"/>
    </location>
</feature>
<feature type="compositionally biased region" description="Basic and acidic residues" evidence="1">
    <location>
        <begin position="161"/>
        <end position="177"/>
    </location>
</feature>
<accession>A0A6J8EEJ5</accession>
<protein>
    <submittedName>
        <fullName evidence="2">Uncharacterized protein</fullName>
    </submittedName>
</protein>